<dbReference type="GO" id="GO:0016616">
    <property type="term" value="F:oxidoreductase activity, acting on the CH-OH group of donors, NAD or NADP as acceptor"/>
    <property type="evidence" value="ECO:0007669"/>
    <property type="project" value="InterPro"/>
</dbReference>
<dbReference type="Proteomes" id="UP000321805">
    <property type="component" value="Chromosome"/>
</dbReference>
<dbReference type="OrthoDB" id="5193947at2"/>
<protein>
    <submittedName>
        <fullName evidence="6">Nucleotide sugar dehydrogenase</fullName>
    </submittedName>
</protein>
<dbReference type="GO" id="GO:0016628">
    <property type="term" value="F:oxidoreductase activity, acting on the CH-CH group of donors, NAD or NADP as acceptor"/>
    <property type="evidence" value="ECO:0007669"/>
    <property type="project" value="InterPro"/>
</dbReference>
<dbReference type="SUPFAM" id="SSF48179">
    <property type="entry name" value="6-phosphogluconate dehydrogenase C-terminal domain-like"/>
    <property type="match status" value="1"/>
</dbReference>
<dbReference type="PANTHER" id="PTHR43491">
    <property type="entry name" value="UDP-N-ACETYL-D-MANNOSAMINE DEHYDROGENASE"/>
    <property type="match status" value="1"/>
</dbReference>
<organism evidence="6 7">
    <name type="scientific">Baekduia soli</name>
    <dbReference type="NCBI Taxonomy" id="496014"/>
    <lineage>
        <taxon>Bacteria</taxon>
        <taxon>Bacillati</taxon>
        <taxon>Actinomycetota</taxon>
        <taxon>Thermoleophilia</taxon>
        <taxon>Solirubrobacterales</taxon>
        <taxon>Baekduiaceae</taxon>
        <taxon>Baekduia</taxon>
    </lineage>
</organism>
<feature type="domain" description="UDP-glucose/GDP-mannose dehydrogenase C-terminal" evidence="5">
    <location>
        <begin position="316"/>
        <end position="408"/>
    </location>
</feature>
<name>A0A5B8U194_9ACTN</name>
<reference evidence="6 7" key="1">
    <citation type="journal article" date="2018" name="J. Microbiol.">
        <title>Baekduia soli gen. nov., sp. nov., a novel bacterium isolated from the soil of Baekdu Mountain and proposal of a novel family name, Baekduiaceae fam. nov.</title>
        <authorList>
            <person name="An D.S."/>
            <person name="Siddiqi M.Z."/>
            <person name="Kim K.H."/>
            <person name="Yu H.S."/>
            <person name="Im W.T."/>
        </authorList>
    </citation>
    <scope>NUCLEOTIDE SEQUENCE [LARGE SCALE GENOMIC DNA]</scope>
    <source>
        <strain evidence="6 7">BR7-21</strain>
    </source>
</reference>
<dbReference type="SUPFAM" id="SSF52413">
    <property type="entry name" value="UDP-glucose/GDP-mannose dehydrogenase C-terminal domain"/>
    <property type="match status" value="1"/>
</dbReference>
<dbReference type="PIRSF" id="PIRSF500136">
    <property type="entry name" value="UDP_ManNAc_DH"/>
    <property type="match status" value="1"/>
</dbReference>
<dbReference type="InterPro" id="IPR014026">
    <property type="entry name" value="UDP-Glc/GDP-Man_DH_dimer"/>
</dbReference>
<evidence type="ECO:0000259" key="5">
    <source>
        <dbReference type="SMART" id="SM00984"/>
    </source>
</evidence>
<dbReference type="AlphaFoldDB" id="A0A5B8U194"/>
<dbReference type="Pfam" id="PF00984">
    <property type="entry name" value="UDPG_MGDP_dh"/>
    <property type="match status" value="1"/>
</dbReference>
<evidence type="ECO:0000313" key="7">
    <source>
        <dbReference type="Proteomes" id="UP000321805"/>
    </source>
</evidence>
<dbReference type="InterPro" id="IPR028359">
    <property type="entry name" value="UDP_ManNAc/GlcNAc_DH"/>
</dbReference>
<dbReference type="GO" id="GO:0000271">
    <property type="term" value="P:polysaccharide biosynthetic process"/>
    <property type="evidence" value="ECO:0007669"/>
    <property type="project" value="InterPro"/>
</dbReference>
<dbReference type="RefSeq" id="WP_146916296.1">
    <property type="nucleotide sequence ID" value="NZ_CP042430.1"/>
</dbReference>
<dbReference type="InterPro" id="IPR001732">
    <property type="entry name" value="UDP-Glc/GDP-Man_DH_N"/>
</dbReference>
<sequence>MRAVVVALGKVGLPLAARIALAGHEVVGADVDPRVVEAVNAGRPPFPNEAGLAEALEATVGDGRLRAVADTAAAVAQGADLIVAVPPLLVDGAARPDWRTLDAVVQDIGRGLAAGARAIGGAPVVSVETTVPVGTTRGRVAPALAARSGLVGERDFHTVFSPERVFSGRAIADLDAYPKLVGGLGPEGETQGIARYAAFLDAEVRGLGSAEAAELSKLAETTYRDINIAFANELARYADRLGIDVLSVIDAANSQPYSHVHRPGIAVGGHCIPVYPRFLLAGDAGARLPLAAREINEEMPAYAAGLLGEVTGRRVLILGVAYRGGVRETAFSGAFALRDVLADRGADVVAADPLYDDGDLTALGFAPWDGGPVHAAVVQADHSAYAQLSAADLPGVTVVVDGRGILDAARFEGVPVRRIGRPEGAGRDPGSVIAPGAGALDARP</sequence>
<dbReference type="GO" id="GO:0051287">
    <property type="term" value="F:NAD binding"/>
    <property type="evidence" value="ECO:0007669"/>
    <property type="project" value="InterPro"/>
</dbReference>
<evidence type="ECO:0000256" key="2">
    <source>
        <dbReference type="ARBA" id="ARBA00023027"/>
    </source>
</evidence>
<keyword evidence="2" id="KW-0520">NAD</keyword>
<evidence type="ECO:0000256" key="4">
    <source>
        <dbReference type="SAM" id="MobiDB-lite"/>
    </source>
</evidence>
<dbReference type="PIRSF" id="PIRSF000124">
    <property type="entry name" value="UDPglc_GDPman_dh"/>
    <property type="match status" value="1"/>
</dbReference>
<proteinExistence type="inferred from homology"/>
<dbReference type="InterPro" id="IPR014027">
    <property type="entry name" value="UDP-Glc/GDP-Man_DH_C"/>
</dbReference>
<dbReference type="Pfam" id="PF03721">
    <property type="entry name" value="UDPG_MGDP_dh_N"/>
    <property type="match status" value="1"/>
</dbReference>
<dbReference type="SMART" id="SM00984">
    <property type="entry name" value="UDPG_MGDP_dh_C"/>
    <property type="match status" value="1"/>
</dbReference>
<dbReference type="InterPro" id="IPR008927">
    <property type="entry name" value="6-PGluconate_DH-like_C_sf"/>
</dbReference>
<evidence type="ECO:0000313" key="6">
    <source>
        <dbReference type="EMBL" id="QEC46738.1"/>
    </source>
</evidence>
<keyword evidence="7" id="KW-1185">Reference proteome</keyword>
<dbReference type="Pfam" id="PF03720">
    <property type="entry name" value="UDPG_MGDP_dh_C"/>
    <property type="match status" value="1"/>
</dbReference>
<dbReference type="InterPro" id="IPR036220">
    <property type="entry name" value="UDP-Glc/GDP-Man_DH_C_sf"/>
</dbReference>
<dbReference type="PANTHER" id="PTHR43491:SF5">
    <property type="entry name" value="UDP-N-ACETYL-D-MANNOSAMINE DEHYDROGENASE"/>
    <property type="match status" value="1"/>
</dbReference>
<dbReference type="Gene3D" id="3.40.50.720">
    <property type="entry name" value="NAD(P)-binding Rossmann-like Domain"/>
    <property type="match status" value="2"/>
</dbReference>
<keyword evidence="1" id="KW-0560">Oxidoreductase</keyword>
<evidence type="ECO:0000256" key="3">
    <source>
        <dbReference type="PIRNR" id="PIRNR000124"/>
    </source>
</evidence>
<accession>A0A5B8U194</accession>
<gene>
    <name evidence="6" type="ORF">FSW04_03485</name>
</gene>
<dbReference type="InterPro" id="IPR017476">
    <property type="entry name" value="UDP-Glc/GDP-Man"/>
</dbReference>
<comment type="similarity">
    <text evidence="3">Belongs to the UDP-glucose/GDP-mannose dehydrogenase family.</text>
</comment>
<feature type="region of interest" description="Disordered" evidence="4">
    <location>
        <begin position="420"/>
        <end position="444"/>
    </location>
</feature>
<evidence type="ECO:0000256" key="1">
    <source>
        <dbReference type="ARBA" id="ARBA00023002"/>
    </source>
</evidence>
<dbReference type="NCBIfam" id="TIGR03026">
    <property type="entry name" value="NDP-sugDHase"/>
    <property type="match status" value="1"/>
</dbReference>
<dbReference type="EMBL" id="CP042430">
    <property type="protein sequence ID" value="QEC46738.1"/>
    <property type="molecule type" value="Genomic_DNA"/>
</dbReference>
<dbReference type="SUPFAM" id="SSF51735">
    <property type="entry name" value="NAD(P)-binding Rossmann-fold domains"/>
    <property type="match status" value="1"/>
</dbReference>
<dbReference type="InterPro" id="IPR036291">
    <property type="entry name" value="NAD(P)-bd_dom_sf"/>
</dbReference>
<dbReference type="KEGG" id="bsol:FSW04_03485"/>